<keyword evidence="3" id="KW-1185">Reference proteome</keyword>
<evidence type="ECO:0000313" key="3">
    <source>
        <dbReference type="Proteomes" id="UP001589776"/>
    </source>
</evidence>
<keyword evidence="1" id="KW-0812">Transmembrane</keyword>
<dbReference type="EMBL" id="JBHLWN010000068">
    <property type="protein sequence ID" value="MFC0214125.1"/>
    <property type="molecule type" value="Genomic_DNA"/>
</dbReference>
<protein>
    <recommendedName>
        <fullName evidence="4">DUF2269 family protein</fullName>
    </recommendedName>
</protein>
<dbReference type="RefSeq" id="WP_377471463.1">
    <property type="nucleotide sequence ID" value="NZ_JBHLWN010000068.1"/>
</dbReference>
<feature type="transmembrane region" description="Helical" evidence="1">
    <location>
        <begin position="6"/>
        <end position="29"/>
    </location>
</feature>
<keyword evidence="1" id="KW-1133">Transmembrane helix</keyword>
<comment type="caution">
    <text evidence="2">The sequence shown here is derived from an EMBL/GenBank/DDBJ whole genome shotgun (WGS) entry which is preliminary data.</text>
</comment>
<evidence type="ECO:0008006" key="4">
    <source>
        <dbReference type="Google" id="ProtNLM"/>
    </source>
</evidence>
<organism evidence="2 3">
    <name type="scientific">Paenibacillus chartarius</name>
    <dbReference type="NCBI Taxonomy" id="747481"/>
    <lineage>
        <taxon>Bacteria</taxon>
        <taxon>Bacillati</taxon>
        <taxon>Bacillota</taxon>
        <taxon>Bacilli</taxon>
        <taxon>Bacillales</taxon>
        <taxon>Paenibacillaceae</taxon>
        <taxon>Paenibacillus</taxon>
    </lineage>
</organism>
<name>A0ABV6DNA4_9BACL</name>
<proteinExistence type="predicted"/>
<sequence length="144" mass="15570">MQQVFVFLHVVGGVLMGFYFLLPFLIAASSKLSGASLAGYMSVMRTMNRVGQFGLIFELLTGGYLIPKYTYNIWWLIASLVLLVAMGAVTGIMGVRMKKLIDAATSGGSVDANRNSAAVLSWISAVFLLAIIFLMYSMARGIAL</sequence>
<feature type="transmembrane region" description="Helical" evidence="1">
    <location>
        <begin position="73"/>
        <end position="95"/>
    </location>
</feature>
<gene>
    <name evidence="2" type="ORF">ACFFK0_16985</name>
</gene>
<accession>A0ABV6DNA4</accession>
<feature type="transmembrane region" description="Helical" evidence="1">
    <location>
        <begin position="116"/>
        <end position="139"/>
    </location>
</feature>
<dbReference type="Proteomes" id="UP001589776">
    <property type="component" value="Unassembled WGS sequence"/>
</dbReference>
<evidence type="ECO:0000256" key="1">
    <source>
        <dbReference type="SAM" id="Phobius"/>
    </source>
</evidence>
<reference evidence="2 3" key="1">
    <citation type="submission" date="2024-09" db="EMBL/GenBank/DDBJ databases">
        <authorList>
            <person name="Sun Q."/>
            <person name="Mori K."/>
        </authorList>
    </citation>
    <scope>NUCLEOTIDE SEQUENCE [LARGE SCALE GENOMIC DNA]</scope>
    <source>
        <strain evidence="2 3">CCM 7759</strain>
    </source>
</reference>
<evidence type="ECO:0000313" key="2">
    <source>
        <dbReference type="EMBL" id="MFC0214125.1"/>
    </source>
</evidence>
<keyword evidence="1" id="KW-0472">Membrane</keyword>